<dbReference type="GO" id="GO:0007165">
    <property type="term" value="P:signal transduction"/>
    <property type="evidence" value="ECO:0007669"/>
    <property type="project" value="InterPro"/>
</dbReference>
<dbReference type="SUPFAM" id="SSF52200">
    <property type="entry name" value="Toll/Interleukin receptor TIR domain"/>
    <property type="match status" value="1"/>
</dbReference>
<dbReference type="InterPro" id="IPR035897">
    <property type="entry name" value="Toll_tir_struct_dom_sf"/>
</dbReference>
<keyword evidence="4" id="KW-0675">Receptor</keyword>
<dbReference type="EMBL" id="JACJVJ010000001">
    <property type="protein sequence ID" value="MBC2776466.1"/>
    <property type="molecule type" value="Genomic_DNA"/>
</dbReference>
<dbReference type="RefSeq" id="WP_185799747.1">
    <property type="nucleotide sequence ID" value="NZ_JACJVJ010000001.1"/>
</dbReference>
<proteinExistence type="predicted"/>
<dbReference type="Gene3D" id="3.40.50.10140">
    <property type="entry name" value="Toll/interleukin-1 receptor homology (TIR) domain"/>
    <property type="match status" value="1"/>
</dbReference>
<dbReference type="Pfam" id="PF13676">
    <property type="entry name" value="TIR_2"/>
    <property type="match status" value="1"/>
</dbReference>
<keyword evidence="2" id="KW-0812">Transmembrane</keyword>
<evidence type="ECO:0000313" key="5">
    <source>
        <dbReference type="Proteomes" id="UP000564378"/>
    </source>
</evidence>
<feature type="compositionally biased region" description="Basic and acidic residues" evidence="1">
    <location>
        <begin position="135"/>
        <end position="153"/>
    </location>
</feature>
<accession>A0A842HTQ8</accession>
<keyword evidence="2" id="KW-0472">Membrane</keyword>
<evidence type="ECO:0000256" key="2">
    <source>
        <dbReference type="SAM" id="Phobius"/>
    </source>
</evidence>
<reference evidence="4 5" key="1">
    <citation type="submission" date="2020-08" db="EMBL/GenBank/DDBJ databases">
        <title>Draft genome sequence of Parasphingopyxis sp. GrpM-11.</title>
        <authorList>
            <person name="Oh J."/>
            <person name="Roh D.-H."/>
        </authorList>
    </citation>
    <scope>NUCLEOTIDE SEQUENCE [LARGE SCALE GENOMIC DNA]</scope>
    <source>
        <strain evidence="4 5">GrpM-11</strain>
    </source>
</reference>
<dbReference type="Proteomes" id="UP000564378">
    <property type="component" value="Unassembled WGS sequence"/>
</dbReference>
<organism evidence="4 5">
    <name type="scientific">Parasphingopyxis marina</name>
    <dbReference type="NCBI Taxonomy" id="2761622"/>
    <lineage>
        <taxon>Bacteria</taxon>
        <taxon>Pseudomonadati</taxon>
        <taxon>Pseudomonadota</taxon>
        <taxon>Alphaproteobacteria</taxon>
        <taxon>Sphingomonadales</taxon>
        <taxon>Sphingomonadaceae</taxon>
        <taxon>Parasphingopyxis</taxon>
    </lineage>
</organism>
<dbReference type="PROSITE" id="PS50104">
    <property type="entry name" value="TIR"/>
    <property type="match status" value="1"/>
</dbReference>
<feature type="domain" description="TIR" evidence="3">
    <location>
        <begin position="11"/>
        <end position="136"/>
    </location>
</feature>
<evidence type="ECO:0000259" key="3">
    <source>
        <dbReference type="PROSITE" id="PS50104"/>
    </source>
</evidence>
<gene>
    <name evidence="4" type="ORF">H6P80_02410</name>
</gene>
<sequence length="331" mass="36865">MSDKPDASDEQRPVAFISHHSSQERTARHLKEILERNGITGWMAPDDIAPGTRFDTAIVDQVRTCDMIVLLFCARSDQSEHVRRELTLGVDHKKLIYPVRLEDIDVQGLAYWLSGYQWIDWLDQRDETIQKLIDTIHRQSPGDRNTGEADPPTRPRRRRAPGRRWWWIGGIAALAALAIGLGWLFWSEKEAHEFKVLSGGWLRELESHSLVTRGIEPDAAEALFDRLTLDSAQGCIGPADADSPGVSFFDLDGHNNCSMDQIGRDGDGDLLAELTCRPEALDGGTASFALELTTDQSTKIGAAGNLTISDDTGARTLYRVAFHYYYAGKAC</sequence>
<name>A0A842HTQ8_9SPHN</name>
<keyword evidence="2" id="KW-1133">Transmembrane helix</keyword>
<dbReference type="AlphaFoldDB" id="A0A842HTQ8"/>
<dbReference type="PANTHER" id="PTHR47508:SF1">
    <property type="entry name" value="NON-SPECIFIC SERINE_THREONINE PROTEIN KINASE"/>
    <property type="match status" value="1"/>
</dbReference>
<evidence type="ECO:0000256" key="1">
    <source>
        <dbReference type="SAM" id="MobiDB-lite"/>
    </source>
</evidence>
<keyword evidence="5" id="KW-1185">Reference proteome</keyword>
<comment type="caution">
    <text evidence="4">The sequence shown here is derived from an EMBL/GenBank/DDBJ whole genome shotgun (WGS) entry which is preliminary data.</text>
</comment>
<feature type="transmembrane region" description="Helical" evidence="2">
    <location>
        <begin position="165"/>
        <end position="186"/>
    </location>
</feature>
<dbReference type="InterPro" id="IPR000157">
    <property type="entry name" value="TIR_dom"/>
</dbReference>
<protein>
    <submittedName>
        <fullName evidence="4">Toll/interleukin-1 receptor domain-containing protein</fullName>
    </submittedName>
</protein>
<feature type="region of interest" description="Disordered" evidence="1">
    <location>
        <begin position="135"/>
        <end position="158"/>
    </location>
</feature>
<dbReference type="PANTHER" id="PTHR47508">
    <property type="entry name" value="SAM DOMAIN-CONTAINING PROTEIN-RELATED"/>
    <property type="match status" value="1"/>
</dbReference>
<evidence type="ECO:0000313" key="4">
    <source>
        <dbReference type="EMBL" id="MBC2776466.1"/>
    </source>
</evidence>